<comment type="caution">
    <text evidence="3">The sequence shown here is derived from an EMBL/GenBank/DDBJ whole genome shotgun (WGS) entry which is preliminary data.</text>
</comment>
<dbReference type="EMBL" id="UAPQ01000004">
    <property type="protein sequence ID" value="SPT53092.1"/>
    <property type="molecule type" value="Genomic_DNA"/>
</dbReference>
<keyword evidence="1" id="KW-1133">Transmembrane helix</keyword>
<name>A0ABY1VNV7_9ACTO</name>
<organism evidence="3 4">
    <name type="scientific">Actinomyces bovis</name>
    <dbReference type="NCBI Taxonomy" id="1658"/>
    <lineage>
        <taxon>Bacteria</taxon>
        <taxon>Bacillati</taxon>
        <taxon>Actinomycetota</taxon>
        <taxon>Actinomycetes</taxon>
        <taxon>Actinomycetales</taxon>
        <taxon>Actinomycetaceae</taxon>
        <taxon>Actinomyces</taxon>
    </lineage>
</organism>
<dbReference type="EMBL" id="UAPQ01000008">
    <property type="protein sequence ID" value="SPT53809.1"/>
    <property type="molecule type" value="Genomic_DNA"/>
</dbReference>
<reference evidence="3 4" key="1">
    <citation type="submission" date="2018-06" db="EMBL/GenBank/DDBJ databases">
        <authorList>
            <consortium name="Pathogen Informatics"/>
            <person name="Doyle S."/>
        </authorList>
    </citation>
    <scope>NUCLEOTIDE SEQUENCE [LARGE SCALE GENOMIC DNA]</scope>
    <source>
        <strain evidence="3 4">NCTC11535</strain>
    </source>
</reference>
<keyword evidence="1" id="KW-0472">Membrane</keyword>
<evidence type="ECO:0000313" key="2">
    <source>
        <dbReference type="EMBL" id="SPT53092.1"/>
    </source>
</evidence>
<evidence type="ECO:0000313" key="3">
    <source>
        <dbReference type="EMBL" id="SPT53809.1"/>
    </source>
</evidence>
<proteinExistence type="predicted"/>
<evidence type="ECO:0000313" key="4">
    <source>
        <dbReference type="Proteomes" id="UP000250006"/>
    </source>
</evidence>
<keyword evidence="1" id="KW-0812">Transmembrane</keyword>
<feature type="transmembrane region" description="Helical" evidence="1">
    <location>
        <begin position="21"/>
        <end position="43"/>
    </location>
</feature>
<dbReference type="Proteomes" id="UP000250006">
    <property type="component" value="Unassembled WGS sequence"/>
</dbReference>
<dbReference type="RefSeq" id="WP_111836079.1">
    <property type="nucleotide sequence ID" value="NZ_UAPQ01000004.1"/>
</dbReference>
<dbReference type="PROSITE" id="PS51257">
    <property type="entry name" value="PROKAR_LIPOPROTEIN"/>
    <property type="match status" value="1"/>
</dbReference>
<gene>
    <name evidence="2" type="ORF">NCTC11535_00750</name>
    <name evidence="3" type="ORF">NCTC11535_01493</name>
</gene>
<feature type="transmembrane region" description="Helical" evidence="1">
    <location>
        <begin position="107"/>
        <end position="124"/>
    </location>
</feature>
<evidence type="ECO:0000256" key="1">
    <source>
        <dbReference type="SAM" id="Phobius"/>
    </source>
</evidence>
<protein>
    <submittedName>
        <fullName evidence="3">Uncharacterized protein</fullName>
    </submittedName>
</protein>
<keyword evidence="4" id="KW-1185">Reference proteome</keyword>
<accession>A0ABY1VNV7</accession>
<sequence length="172" mass="18137">MRRWSWPRTARWAWGTLVPPRILSLLAASAYACLAIGMTAAIIAPTVVSEPSSKIGAGVATFGALAAAPSAWRGWWGVEAPAAAIVTVGLSALAASGLLHGDDWPSWGIWLILGVVLGLLQRVIRIWGIRWQPGQEPETSLRATERRLQVVRAISADVLAAQAEGVTRGGAG</sequence>